<evidence type="ECO:0000313" key="2">
    <source>
        <dbReference type="Proteomes" id="UP000324897"/>
    </source>
</evidence>
<dbReference type="AlphaFoldDB" id="A0A5J9V7R5"/>
<keyword evidence="2" id="KW-1185">Reference proteome</keyword>
<dbReference type="EMBL" id="RWGY01000011">
    <property type="protein sequence ID" value="TVU31574.1"/>
    <property type="molecule type" value="Genomic_DNA"/>
</dbReference>
<comment type="caution">
    <text evidence="1">The sequence shown here is derived from an EMBL/GenBank/DDBJ whole genome shotgun (WGS) entry which is preliminary data.</text>
</comment>
<name>A0A5J9V7R5_9POAL</name>
<dbReference type="Proteomes" id="UP000324897">
    <property type="component" value="Chromosome 1"/>
</dbReference>
<reference evidence="1 2" key="1">
    <citation type="journal article" date="2019" name="Sci. Rep.">
        <title>A high-quality genome of Eragrostis curvula grass provides insights into Poaceae evolution and supports new strategies to enhance forage quality.</title>
        <authorList>
            <person name="Carballo J."/>
            <person name="Santos B.A.C.M."/>
            <person name="Zappacosta D."/>
            <person name="Garbus I."/>
            <person name="Selva J.P."/>
            <person name="Gallo C.A."/>
            <person name="Diaz A."/>
            <person name="Albertini E."/>
            <person name="Caccamo M."/>
            <person name="Echenique V."/>
        </authorList>
    </citation>
    <scope>NUCLEOTIDE SEQUENCE [LARGE SCALE GENOMIC DNA]</scope>
    <source>
        <strain evidence="2">cv. Victoria</strain>
        <tissue evidence="1">Leaf</tissue>
    </source>
</reference>
<proteinExistence type="predicted"/>
<gene>
    <name evidence="1" type="ORF">EJB05_23264</name>
</gene>
<evidence type="ECO:0000313" key="1">
    <source>
        <dbReference type="EMBL" id="TVU31574.1"/>
    </source>
</evidence>
<protein>
    <submittedName>
        <fullName evidence="1">Uncharacterized protein</fullName>
    </submittedName>
</protein>
<dbReference type="Gramene" id="TVU31574">
    <property type="protein sequence ID" value="TVU31574"/>
    <property type="gene ID" value="EJB05_23264"/>
</dbReference>
<sequence>MSPAIKHTEAQRAIRNGKLARDNTMSFLAITKAKLARDKATSFLGGMRLACCHCEYKAGPKPIISLRK</sequence>
<accession>A0A5J9V7R5</accession>
<organism evidence="1 2">
    <name type="scientific">Eragrostis curvula</name>
    <name type="common">weeping love grass</name>
    <dbReference type="NCBI Taxonomy" id="38414"/>
    <lineage>
        <taxon>Eukaryota</taxon>
        <taxon>Viridiplantae</taxon>
        <taxon>Streptophyta</taxon>
        <taxon>Embryophyta</taxon>
        <taxon>Tracheophyta</taxon>
        <taxon>Spermatophyta</taxon>
        <taxon>Magnoliopsida</taxon>
        <taxon>Liliopsida</taxon>
        <taxon>Poales</taxon>
        <taxon>Poaceae</taxon>
        <taxon>PACMAD clade</taxon>
        <taxon>Chloridoideae</taxon>
        <taxon>Eragrostideae</taxon>
        <taxon>Eragrostidinae</taxon>
        <taxon>Eragrostis</taxon>
    </lineage>
</organism>